<organism evidence="3 4">
    <name type="scientific">Streptomyces acidicola</name>
    <dbReference type="NCBI Taxonomy" id="2596892"/>
    <lineage>
        <taxon>Bacteria</taxon>
        <taxon>Bacillati</taxon>
        <taxon>Actinomycetota</taxon>
        <taxon>Actinomycetes</taxon>
        <taxon>Kitasatosporales</taxon>
        <taxon>Streptomycetaceae</taxon>
        <taxon>Streptomyces</taxon>
    </lineage>
</organism>
<dbReference type="NCBIfam" id="NF041680">
    <property type="entry name" value="transp_NF041680"/>
    <property type="match status" value="1"/>
</dbReference>
<dbReference type="Pfam" id="PF13546">
    <property type="entry name" value="DDE_5"/>
    <property type="match status" value="1"/>
</dbReference>
<dbReference type="SUPFAM" id="SSF53098">
    <property type="entry name" value="Ribonuclease H-like"/>
    <property type="match status" value="1"/>
</dbReference>
<dbReference type="InterPro" id="IPR012337">
    <property type="entry name" value="RNaseH-like_sf"/>
</dbReference>
<accession>A0A5N8X993</accession>
<name>A0A5N8X993_9ACTN</name>
<evidence type="ECO:0000313" key="3">
    <source>
        <dbReference type="EMBL" id="MPY55568.1"/>
    </source>
</evidence>
<keyword evidence="4" id="KW-1185">Reference proteome</keyword>
<evidence type="ECO:0000313" key="4">
    <source>
        <dbReference type="Proteomes" id="UP000373149"/>
    </source>
</evidence>
<gene>
    <name evidence="3" type="ORF">FPZ41_46375</name>
</gene>
<proteinExistence type="predicted"/>
<sequence length="484" mass="54655">MSVLHDDARRDAFDFTSHFREDFYACLTRRGDTLFEVTDAMLCENGPVASPVDLTLVAEHRRGHGALYDALNCGRIDVDGLRRALAVLPQPKAADNRLVLAVDVSNWLRSDAPTSADRLFCHVYGRNGRSSDQFVPGWPYSFVAALETGRTSWCQLLDAVRLGPDDDLAEVTAAQVRRVVTDLVEGGQWEEGDPDVLVVFDAGYDAPRMAHLLAGLPVEVLGRMRADRVMRRPVPNTWTQPRQGGRPPKHGKEFRFARPETWGEPDVATVTVTDRYGTAQTMAFDRLHPKLTTRSAWIDHTDELPVIEGTVIRLQVDRLPGGQDPLPVWLWSSRTGMTSKDVDLRWQAFLRRFDLEHTFRFAKQTLGWTRPKLRTPQAADRWTWIVIAAHTQLRLTREAAADLRRPWEKPAEPARLTPARVRRGFRNIRPHLHNPARAPKPATPGPGRPVGSKNRRPATRYDVGKTTKRPESIAERNQLKARKG</sequence>
<dbReference type="EMBL" id="VMNX01000503">
    <property type="protein sequence ID" value="MPY55568.1"/>
    <property type="molecule type" value="Genomic_DNA"/>
</dbReference>
<protein>
    <submittedName>
        <fullName evidence="3">Transposase</fullName>
    </submittedName>
</protein>
<evidence type="ECO:0000256" key="1">
    <source>
        <dbReference type="SAM" id="MobiDB-lite"/>
    </source>
</evidence>
<comment type="caution">
    <text evidence="3">The sequence shown here is derived from an EMBL/GenBank/DDBJ whole genome shotgun (WGS) entry which is preliminary data.</text>
</comment>
<dbReference type="AlphaFoldDB" id="A0A5N8X993"/>
<reference evidence="3 4" key="1">
    <citation type="submission" date="2019-09" db="EMBL/GenBank/DDBJ databases">
        <authorList>
            <person name="Duangmal K."/>
            <person name="Teo W.F.A."/>
            <person name="Lipun K."/>
        </authorList>
    </citation>
    <scope>NUCLEOTIDE SEQUENCE [LARGE SCALE GENOMIC DNA]</scope>
    <source>
        <strain evidence="3 4">K1PN6</strain>
    </source>
</reference>
<dbReference type="InterPro" id="IPR038721">
    <property type="entry name" value="IS701-like_DDE_dom"/>
</dbReference>
<dbReference type="Proteomes" id="UP000373149">
    <property type="component" value="Unassembled WGS sequence"/>
</dbReference>
<feature type="region of interest" description="Disordered" evidence="1">
    <location>
        <begin position="426"/>
        <end position="484"/>
    </location>
</feature>
<feature type="compositionally biased region" description="Basic and acidic residues" evidence="1">
    <location>
        <begin position="462"/>
        <end position="478"/>
    </location>
</feature>
<feature type="domain" description="Transposase IS701-like DDE" evidence="2">
    <location>
        <begin position="22"/>
        <end position="288"/>
    </location>
</feature>
<evidence type="ECO:0000259" key="2">
    <source>
        <dbReference type="Pfam" id="PF13546"/>
    </source>
</evidence>